<feature type="domain" description="Calcineurin-like phosphoesterase" evidence="1">
    <location>
        <begin position="43"/>
        <end position="271"/>
    </location>
</feature>
<dbReference type="SUPFAM" id="SSF56300">
    <property type="entry name" value="Metallo-dependent phosphatases"/>
    <property type="match status" value="1"/>
</dbReference>
<proteinExistence type="predicted"/>
<dbReference type="AlphaFoldDB" id="A0A1W1XVF6"/>
<dbReference type="PANTHER" id="PTHR32440">
    <property type="entry name" value="PHOSPHATASE DCR2-RELATED-RELATED"/>
    <property type="match status" value="1"/>
</dbReference>
<dbReference type="Proteomes" id="UP000192468">
    <property type="component" value="Unassembled WGS sequence"/>
</dbReference>
<reference evidence="2 3" key="1">
    <citation type="submission" date="2017-04" db="EMBL/GenBank/DDBJ databases">
        <authorList>
            <person name="Afonso C.L."/>
            <person name="Miller P.J."/>
            <person name="Scott M.A."/>
            <person name="Spackman E."/>
            <person name="Goraichik I."/>
            <person name="Dimitrov K.M."/>
            <person name="Suarez D.L."/>
            <person name="Swayne D.E."/>
        </authorList>
    </citation>
    <scope>NUCLEOTIDE SEQUENCE [LARGE SCALE GENOMIC DNA]</scope>
    <source>
        <strain evidence="2 3">DSM 12555</strain>
    </source>
</reference>
<dbReference type="RefSeq" id="WP_084117364.1">
    <property type="nucleotide sequence ID" value="NZ_FWXH01000021.1"/>
</dbReference>
<evidence type="ECO:0000313" key="3">
    <source>
        <dbReference type="Proteomes" id="UP000192468"/>
    </source>
</evidence>
<protein>
    <submittedName>
        <fullName evidence="2">3',5'-cyclic AMP phosphodiesterase CpdA</fullName>
    </submittedName>
</protein>
<dbReference type="EMBL" id="FWXH01000021">
    <property type="protein sequence ID" value="SMC27970.1"/>
    <property type="molecule type" value="Genomic_DNA"/>
</dbReference>
<dbReference type="Pfam" id="PF00149">
    <property type="entry name" value="Metallophos"/>
    <property type="match status" value="1"/>
</dbReference>
<dbReference type="InterPro" id="IPR004843">
    <property type="entry name" value="Calcineurin-like_PHP"/>
</dbReference>
<dbReference type="InterPro" id="IPR029052">
    <property type="entry name" value="Metallo-depent_PP-like"/>
</dbReference>
<accession>A0A1W1XVF6</accession>
<keyword evidence="3" id="KW-1185">Reference proteome</keyword>
<dbReference type="GO" id="GO:0016788">
    <property type="term" value="F:hydrolase activity, acting on ester bonds"/>
    <property type="evidence" value="ECO:0007669"/>
    <property type="project" value="TreeGrafter"/>
</dbReference>
<dbReference type="InterPro" id="IPR011230">
    <property type="entry name" value="PAP14/16/28/29"/>
</dbReference>
<dbReference type="Gene3D" id="3.60.21.10">
    <property type="match status" value="1"/>
</dbReference>
<name>A0A1W1XVF6_9CLOT</name>
<evidence type="ECO:0000259" key="1">
    <source>
        <dbReference type="Pfam" id="PF00149"/>
    </source>
</evidence>
<dbReference type="STRING" id="1121291.SAMN02745134_03352"/>
<dbReference type="CDD" id="cd07383">
    <property type="entry name" value="MPP_Dcr2"/>
    <property type="match status" value="1"/>
</dbReference>
<gene>
    <name evidence="2" type="ORF">SAMN02745134_03352</name>
</gene>
<sequence>MLRYILEKFMIVFSELIYFIFEREKQDKLSQKFKLKFRKDGTFKIIQFTDIHARPKKNEKTISLMESVLKSEKPDLVILTGDCIDGRYCRSEEVVKNVIHNIASVMEKYKVPWSVALGNHDCEFCSLNREQQLEIYMSYDYNLSQRFSRVIGRAGDYNLLIMDSKDSKAVFNIFMMDSGDYCFRGYDYITKRQIHWYESLSNKLEKNFHKKIPSFMFFHIPLRQQKIIGKSGAFHGNRNENECVQAVDRGLFDSLKKMGNVKAVFCGHDHTNDYYGDIDGITLGYGRCSGYNGYCKEGFSRGARAFVIDEKNLEKLNTYVVLDES</sequence>
<dbReference type="PIRSF" id="PIRSF030250">
    <property type="entry name" value="Ptase_At2g46880"/>
    <property type="match status" value="1"/>
</dbReference>
<organism evidence="2 3">
    <name type="scientific">Clostridium acidisoli DSM 12555</name>
    <dbReference type="NCBI Taxonomy" id="1121291"/>
    <lineage>
        <taxon>Bacteria</taxon>
        <taxon>Bacillati</taxon>
        <taxon>Bacillota</taxon>
        <taxon>Clostridia</taxon>
        <taxon>Eubacteriales</taxon>
        <taxon>Clostridiaceae</taxon>
        <taxon>Clostridium</taxon>
    </lineage>
</organism>
<evidence type="ECO:0000313" key="2">
    <source>
        <dbReference type="EMBL" id="SMC27970.1"/>
    </source>
</evidence>
<dbReference type="GO" id="GO:0005737">
    <property type="term" value="C:cytoplasm"/>
    <property type="evidence" value="ECO:0007669"/>
    <property type="project" value="TreeGrafter"/>
</dbReference>